<accession>A0A3L7Z6B8</accession>
<evidence type="ECO:0000256" key="6">
    <source>
        <dbReference type="ARBA" id="ARBA00023295"/>
    </source>
</evidence>
<dbReference type="GO" id="GO:0008422">
    <property type="term" value="F:beta-glucosidase activity"/>
    <property type="evidence" value="ECO:0007669"/>
    <property type="project" value="UniProtKB-EC"/>
</dbReference>
<reference evidence="10 11" key="1">
    <citation type="submission" date="2018-09" db="EMBL/GenBank/DDBJ databases">
        <title>Murine metabolic-syndrome-specific gut microbial biobank.</title>
        <authorList>
            <person name="Liu C."/>
        </authorList>
    </citation>
    <scope>NUCLEOTIDE SEQUENCE [LARGE SCALE GENOMIC DNA]</scope>
    <source>
        <strain evidence="10 11">0.1X-D8-26</strain>
    </source>
</reference>
<evidence type="ECO:0000256" key="3">
    <source>
        <dbReference type="ARBA" id="ARBA00012744"/>
    </source>
</evidence>
<dbReference type="Gene3D" id="2.60.40.10">
    <property type="entry name" value="Immunoglobulins"/>
    <property type="match status" value="1"/>
</dbReference>
<dbReference type="GO" id="GO:0009251">
    <property type="term" value="P:glucan catabolic process"/>
    <property type="evidence" value="ECO:0007669"/>
    <property type="project" value="TreeGrafter"/>
</dbReference>
<dbReference type="AlphaFoldDB" id="A0A3L7Z6B8"/>
<keyword evidence="6 7" id="KW-0326">Glycosidase</keyword>
<dbReference type="EMBL" id="RAZM01000017">
    <property type="protein sequence ID" value="RLT80560.1"/>
    <property type="molecule type" value="Genomic_DNA"/>
</dbReference>
<dbReference type="InterPro" id="IPR036962">
    <property type="entry name" value="Glyco_hydro_3_N_sf"/>
</dbReference>
<evidence type="ECO:0000259" key="9">
    <source>
        <dbReference type="SMART" id="SM01217"/>
    </source>
</evidence>
<dbReference type="Gene3D" id="3.40.50.1700">
    <property type="entry name" value="Glycoside hydrolase family 3 C-terminal domain"/>
    <property type="match status" value="1"/>
</dbReference>
<keyword evidence="4 8" id="KW-0732">Signal</keyword>
<dbReference type="PRINTS" id="PR00133">
    <property type="entry name" value="GLHYDRLASE3"/>
</dbReference>
<protein>
    <recommendedName>
        <fullName evidence="3">beta-glucosidase</fullName>
        <ecNumber evidence="3">3.2.1.21</ecNumber>
    </recommendedName>
</protein>
<evidence type="ECO:0000313" key="11">
    <source>
        <dbReference type="Proteomes" id="UP000267159"/>
    </source>
</evidence>
<dbReference type="InterPro" id="IPR002772">
    <property type="entry name" value="Glyco_hydro_3_C"/>
</dbReference>
<dbReference type="Pfam" id="PF01915">
    <property type="entry name" value="Glyco_hydro_3_C"/>
    <property type="match status" value="1"/>
</dbReference>
<dbReference type="InterPro" id="IPR051915">
    <property type="entry name" value="Cellulose_Degrad_GH3"/>
</dbReference>
<comment type="caution">
    <text evidence="10">The sequence shown here is derived from an EMBL/GenBank/DDBJ whole genome shotgun (WGS) entry which is preliminary data.</text>
</comment>
<dbReference type="STRING" id="1235814.GCA_000613385_04385"/>
<feature type="signal peptide" evidence="8">
    <location>
        <begin position="1"/>
        <end position="21"/>
    </location>
</feature>
<dbReference type="Gene3D" id="3.20.20.300">
    <property type="entry name" value="Glycoside hydrolase, family 3, N-terminal domain"/>
    <property type="match status" value="1"/>
</dbReference>
<dbReference type="EC" id="3.2.1.21" evidence="3"/>
<evidence type="ECO:0000256" key="4">
    <source>
        <dbReference type="ARBA" id="ARBA00022729"/>
    </source>
</evidence>
<dbReference type="SUPFAM" id="SSF52279">
    <property type="entry name" value="Beta-D-glucan exohydrolase, C-terminal domain"/>
    <property type="match status" value="1"/>
</dbReference>
<dbReference type="InterPro" id="IPR036881">
    <property type="entry name" value="Glyco_hydro_3_C_sf"/>
</dbReference>
<feature type="domain" description="Fibronectin type III-like" evidence="9">
    <location>
        <begin position="658"/>
        <end position="728"/>
    </location>
</feature>
<comment type="catalytic activity">
    <reaction evidence="1">
        <text>Hydrolysis of terminal, non-reducing beta-D-glucosyl residues with release of beta-D-glucose.</text>
        <dbReference type="EC" id="3.2.1.21"/>
    </reaction>
</comment>
<keyword evidence="5 7" id="KW-0378">Hydrolase</keyword>
<evidence type="ECO:0000256" key="1">
    <source>
        <dbReference type="ARBA" id="ARBA00000448"/>
    </source>
</evidence>
<dbReference type="RefSeq" id="WP_121765577.1">
    <property type="nucleotide sequence ID" value="NZ_RAZM01000017.1"/>
</dbReference>
<dbReference type="InterPro" id="IPR001764">
    <property type="entry name" value="Glyco_hydro_3_N"/>
</dbReference>
<organism evidence="10 11">
    <name type="scientific">Bacteroides acidifaciens</name>
    <dbReference type="NCBI Taxonomy" id="85831"/>
    <lineage>
        <taxon>Bacteria</taxon>
        <taxon>Pseudomonadati</taxon>
        <taxon>Bacteroidota</taxon>
        <taxon>Bacteroidia</taxon>
        <taxon>Bacteroidales</taxon>
        <taxon>Bacteroidaceae</taxon>
        <taxon>Bacteroides</taxon>
    </lineage>
</organism>
<dbReference type="InterPro" id="IPR026891">
    <property type="entry name" value="Fn3-like"/>
</dbReference>
<dbReference type="InterPro" id="IPR013783">
    <property type="entry name" value="Ig-like_fold"/>
</dbReference>
<dbReference type="Pfam" id="PF00933">
    <property type="entry name" value="Glyco_hydro_3"/>
    <property type="match status" value="1"/>
</dbReference>
<dbReference type="InterPro" id="IPR017853">
    <property type="entry name" value="GH"/>
</dbReference>
<dbReference type="SUPFAM" id="SSF51445">
    <property type="entry name" value="(Trans)glycosidases"/>
    <property type="match status" value="1"/>
</dbReference>
<name>A0A3L7Z6B8_9BACE</name>
<sequence>MRKRVLVYGLCLLGMVCTLSAKDKKGEALYKDAKAPIEKRVDDLLSRMTLEEKVMQLNQYTLGRNNNVNNVGEEVKKVPAEIGSLIYFEANPELRNNMQKKAMEESRLGIPIIFGYDAIHGFRTVYPISLAQACSWNPDLVEQACAVSAQEARMSGVDWTFSPMIDVARDPRWGRVAEGYGEDPYANGVFGAASVRGYQGDNMSAENRVAACLKHYVGYGASEAGRDYVYTEISRQTLWDTYLLPYEMGVKAGAATLMSSFNDISGVPGSANPYTMTEILKNRWRHDGFIVSDWGTIEQLKNQGLAATKKEAARYAFTAGLEMDMMSHAYDRHLQELVEEGKVSMAQVDEAVRRVLLLKFRLGLFERPYTPATTEKERFFRPQSMDIAARLAAESMVLLKNENNVLPLTDKKKIAVIGPMAKNGWDLLGSWRGHGKDTDVAMLYDGLAAEFAGKAELRYALGCNTQGDNREGFAEALEAARWSDVVVLCLGEMMTWSGENASRSSIALPQMQEELAKELKKAGKPVVLVLVNGRPLELNRLEPVADAILEIWQPGVNGALPMAGILSGRINPSGKLAMTFPYSTGQIPIYYNRRKSGRGHQGFYKDITSEPLYPFGHGLSYTEFKYGTVTPSATKVKRGEKLSAEVTVTNIGARDGAETVHWFISDPYCSITRPVKELKHFEKQFIKAGETKTFRFDIDLERDFGFVNEDGRRFLETGEYNIHVLGQTVKIELID</sequence>
<dbReference type="PANTHER" id="PTHR30620">
    <property type="entry name" value="PERIPLASMIC BETA-GLUCOSIDASE-RELATED"/>
    <property type="match status" value="1"/>
</dbReference>
<evidence type="ECO:0000313" key="10">
    <source>
        <dbReference type="EMBL" id="RLT80560.1"/>
    </source>
</evidence>
<evidence type="ECO:0000256" key="7">
    <source>
        <dbReference type="RuleBase" id="RU361161"/>
    </source>
</evidence>
<dbReference type="PROSITE" id="PS00775">
    <property type="entry name" value="GLYCOSYL_HYDROL_F3"/>
    <property type="match status" value="1"/>
</dbReference>
<dbReference type="PANTHER" id="PTHR30620:SF16">
    <property type="entry name" value="LYSOSOMAL BETA GLUCOSIDASE"/>
    <property type="match status" value="1"/>
</dbReference>
<dbReference type="InterPro" id="IPR019800">
    <property type="entry name" value="Glyco_hydro_3_AS"/>
</dbReference>
<dbReference type="Pfam" id="PF14310">
    <property type="entry name" value="Fn3-like"/>
    <property type="match status" value="1"/>
</dbReference>
<dbReference type="SMART" id="SM01217">
    <property type="entry name" value="Fn3_like"/>
    <property type="match status" value="1"/>
</dbReference>
<evidence type="ECO:0000256" key="8">
    <source>
        <dbReference type="SAM" id="SignalP"/>
    </source>
</evidence>
<gene>
    <name evidence="10" type="ORF">D7Y07_07590</name>
</gene>
<evidence type="ECO:0000256" key="2">
    <source>
        <dbReference type="ARBA" id="ARBA00005336"/>
    </source>
</evidence>
<dbReference type="Proteomes" id="UP000267159">
    <property type="component" value="Unassembled WGS sequence"/>
</dbReference>
<comment type="similarity">
    <text evidence="2 7">Belongs to the glycosyl hydrolase 3 family.</text>
</comment>
<evidence type="ECO:0000256" key="5">
    <source>
        <dbReference type="ARBA" id="ARBA00022801"/>
    </source>
</evidence>
<proteinExistence type="inferred from homology"/>
<feature type="chain" id="PRO_5018172342" description="beta-glucosidase" evidence="8">
    <location>
        <begin position="22"/>
        <end position="735"/>
    </location>
</feature>